<proteinExistence type="predicted"/>
<accession>A0A1L7VA91</accession>
<organism evidence="2 3">
    <name type="scientific">Fusarium proliferatum (strain ET1)</name>
    <name type="common">Orchid endophyte fungus</name>
    <dbReference type="NCBI Taxonomy" id="1227346"/>
    <lineage>
        <taxon>Eukaryota</taxon>
        <taxon>Fungi</taxon>
        <taxon>Dikarya</taxon>
        <taxon>Ascomycota</taxon>
        <taxon>Pezizomycotina</taxon>
        <taxon>Sordariomycetes</taxon>
        <taxon>Hypocreomycetidae</taxon>
        <taxon>Hypocreales</taxon>
        <taxon>Nectriaceae</taxon>
        <taxon>Fusarium</taxon>
        <taxon>Fusarium fujikuroi species complex</taxon>
    </lineage>
</organism>
<dbReference type="AlphaFoldDB" id="A0A1L7VA91"/>
<keyword evidence="3" id="KW-1185">Reference proteome</keyword>
<evidence type="ECO:0000313" key="2">
    <source>
        <dbReference type="EMBL" id="CZR37691.1"/>
    </source>
</evidence>
<dbReference type="VEuPathDB" id="FungiDB:FPRO_07118"/>
<dbReference type="Proteomes" id="UP000183971">
    <property type="component" value="Unassembled WGS sequence"/>
</dbReference>
<evidence type="ECO:0000313" key="3">
    <source>
        <dbReference type="Proteomes" id="UP000183971"/>
    </source>
</evidence>
<feature type="region of interest" description="Disordered" evidence="1">
    <location>
        <begin position="22"/>
        <end position="47"/>
    </location>
</feature>
<sequence length="674" mass="76894">MASNHSSSLRSVLTRSICTSSSERSSDFTSKDSATNEPNTRFVDKEDDPLIPSLEDVYRTFQEGKVTWEAFLSQAKRIPRGLWPKDALNPYVTLVDVPSLPDELPRNNWLYGRPCWELSHGIGDTECRNTDSRSDTTSLRPGRLVSFRLQIGDPIRCDICPDAASYACASPETTDSLAVLVMCWSYILSARLLEMQRRGIRYTEDRLWPTVPHGRKETTADINLKSASPTLIRWLCAILSPAMGWQARDHGHLPPWATSFKTDVALIIEASDMAADVCSPPSSIEAMELLIELCRLFGLGIDSTRLTDFEPMPPYKASFLAALALPFYNFMELQPQLPHPRLAKPRNNSTFNSSHEQQLRGYLCHIRYFMTLSAHPPSIGSILWSVFWQPDVNCNLVGPWLASVLDTLELIIAQNEIEVLLKVFLSRRPRIGIWWVALFFLGDPALLDWIRRYAVKMEEKRGFGSLSSPDPMVSAWTGSKQSFIDFDNDLLYLEPSDSVSRADLLRCRFDLKLQDSATTALSWRPFGHIEKSLVELELWPQLETKYTRRYNAFVWYPRKNFSILDEGFRKDTGQHIINVPDNLKMHTSTEYSEKKYCITNMRPSKDSTSKMMGFLVEGVGGGRDWANAGLSMQPKQLRWLRDWEGLDRMENNAVEQEPSRTPSWLLEKWINGEI</sequence>
<dbReference type="RefSeq" id="XP_031078284.1">
    <property type="nucleotide sequence ID" value="XM_031227892.1"/>
</dbReference>
<dbReference type="GeneID" id="42051997"/>
<dbReference type="EMBL" id="FJOF01000003">
    <property type="protein sequence ID" value="CZR37691.1"/>
    <property type="molecule type" value="Genomic_DNA"/>
</dbReference>
<comment type="caution">
    <text evidence="2">The sequence shown here is derived from an EMBL/GenBank/DDBJ whole genome shotgun (WGS) entry which is preliminary data.</text>
</comment>
<evidence type="ECO:0000256" key="1">
    <source>
        <dbReference type="SAM" id="MobiDB-lite"/>
    </source>
</evidence>
<gene>
    <name evidence="2" type="ORF">FPRO_07118</name>
</gene>
<name>A0A1L7VA91_FUSPR</name>
<reference evidence="3" key="1">
    <citation type="journal article" date="2016" name="Genome Biol. Evol.">
        <title>Comparative 'omics' of the Fusarium fujikuroi species complex highlights differences in genetic potential and metabolite synthesis.</title>
        <authorList>
            <person name="Niehaus E.-M."/>
            <person name="Muensterkoetter M."/>
            <person name="Proctor R.H."/>
            <person name="Brown D.W."/>
            <person name="Sharon A."/>
            <person name="Idan Y."/>
            <person name="Oren-Young L."/>
            <person name="Sieber C.M."/>
            <person name="Novak O."/>
            <person name="Pencik A."/>
            <person name="Tarkowska D."/>
            <person name="Hromadova K."/>
            <person name="Freeman S."/>
            <person name="Maymon M."/>
            <person name="Elazar M."/>
            <person name="Youssef S.A."/>
            <person name="El-Shabrawy E.S.M."/>
            <person name="Shalaby A.B.A."/>
            <person name="Houterman P."/>
            <person name="Brock N.L."/>
            <person name="Burkhardt I."/>
            <person name="Tsavkelova E.A."/>
            <person name="Dickschat J.S."/>
            <person name="Galuszka P."/>
            <person name="Gueldener U."/>
            <person name="Tudzynski B."/>
        </authorList>
    </citation>
    <scope>NUCLEOTIDE SEQUENCE [LARGE SCALE GENOMIC DNA]</scope>
    <source>
        <strain evidence="3">ET1</strain>
    </source>
</reference>
<protein>
    <submittedName>
        <fullName evidence="2">Uncharacterized protein</fullName>
    </submittedName>
</protein>